<gene>
    <name evidence="2" type="ORF">S06H3_19928</name>
</gene>
<feature type="transmembrane region" description="Helical" evidence="1">
    <location>
        <begin position="28"/>
        <end position="53"/>
    </location>
</feature>
<dbReference type="EMBL" id="BARV01010260">
    <property type="protein sequence ID" value="GAI10047.1"/>
    <property type="molecule type" value="Genomic_DNA"/>
</dbReference>
<evidence type="ECO:0000256" key="1">
    <source>
        <dbReference type="SAM" id="Phobius"/>
    </source>
</evidence>
<keyword evidence="1" id="KW-1133">Transmembrane helix</keyword>
<protein>
    <submittedName>
        <fullName evidence="2">Uncharacterized protein</fullName>
    </submittedName>
</protein>
<name>X1KSJ6_9ZZZZ</name>
<reference evidence="2" key="1">
    <citation type="journal article" date="2014" name="Front. Microbiol.">
        <title>High frequency of phylogenetically diverse reductive dehalogenase-homologous genes in deep subseafloor sedimentary metagenomes.</title>
        <authorList>
            <person name="Kawai M."/>
            <person name="Futagami T."/>
            <person name="Toyoda A."/>
            <person name="Takaki Y."/>
            <person name="Nishi S."/>
            <person name="Hori S."/>
            <person name="Arai W."/>
            <person name="Tsubouchi T."/>
            <person name="Morono Y."/>
            <person name="Uchiyama I."/>
            <person name="Ito T."/>
            <person name="Fujiyama A."/>
            <person name="Inagaki F."/>
            <person name="Takami H."/>
        </authorList>
    </citation>
    <scope>NUCLEOTIDE SEQUENCE</scope>
    <source>
        <strain evidence="2">Expedition CK06-06</strain>
    </source>
</reference>
<feature type="transmembrane region" description="Helical" evidence="1">
    <location>
        <begin position="59"/>
        <end position="89"/>
    </location>
</feature>
<keyword evidence="1" id="KW-0812">Transmembrane</keyword>
<sequence>MIRASSYSKTTDFAKFTRRILQEKRATGFFSLLAFIIFVIVVVIVIFSFVVIIPFVVVAFVVVIIFVGVIIFVIISLVDPFIVFIIFVVSLSNIAANFKSGHVTSSARLKACETTRTMRPANSRPSYERSINS</sequence>
<evidence type="ECO:0000313" key="2">
    <source>
        <dbReference type="EMBL" id="GAI10047.1"/>
    </source>
</evidence>
<accession>X1KSJ6</accession>
<keyword evidence="1" id="KW-0472">Membrane</keyword>
<proteinExistence type="predicted"/>
<dbReference type="AlphaFoldDB" id="X1KSJ6"/>
<organism evidence="2">
    <name type="scientific">marine sediment metagenome</name>
    <dbReference type="NCBI Taxonomy" id="412755"/>
    <lineage>
        <taxon>unclassified sequences</taxon>
        <taxon>metagenomes</taxon>
        <taxon>ecological metagenomes</taxon>
    </lineage>
</organism>
<comment type="caution">
    <text evidence="2">The sequence shown here is derived from an EMBL/GenBank/DDBJ whole genome shotgun (WGS) entry which is preliminary data.</text>
</comment>